<keyword evidence="4" id="KW-0735">Signal-anchor</keyword>
<name>A0A9D2S7V2_9FIRM</name>
<dbReference type="Pfam" id="PF00912">
    <property type="entry name" value="Transgly"/>
    <property type="match status" value="1"/>
</dbReference>
<protein>
    <recommendedName>
        <fullName evidence="2">Penicillin-binding protein 1A</fullName>
    </recommendedName>
</protein>
<evidence type="ECO:0000313" key="8">
    <source>
        <dbReference type="EMBL" id="HJB59294.1"/>
    </source>
</evidence>
<evidence type="ECO:0000313" key="9">
    <source>
        <dbReference type="Proteomes" id="UP000824211"/>
    </source>
</evidence>
<feature type="chain" id="PRO_5038778673" description="Penicillin-binding protein 1A" evidence="6">
    <location>
        <begin position="22"/>
        <end position="222"/>
    </location>
</feature>
<dbReference type="InterPro" id="IPR036950">
    <property type="entry name" value="PBP_transglycosylase"/>
</dbReference>
<dbReference type="SUPFAM" id="SSF53955">
    <property type="entry name" value="Lysozyme-like"/>
    <property type="match status" value="1"/>
</dbReference>
<evidence type="ECO:0000256" key="3">
    <source>
        <dbReference type="ARBA" id="ARBA00022679"/>
    </source>
</evidence>
<dbReference type="EMBL" id="DWXX01000115">
    <property type="protein sequence ID" value="HJB59294.1"/>
    <property type="molecule type" value="Genomic_DNA"/>
</dbReference>
<evidence type="ECO:0000256" key="6">
    <source>
        <dbReference type="SAM" id="SignalP"/>
    </source>
</evidence>
<dbReference type="GO" id="GO:0046677">
    <property type="term" value="P:response to antibiotic"/>
    <property type="evidence" value="ECO:0007669"/>
    <property type="project" value="UniProtKB-KW"/>
</dbReference>
<dbReference type="Gene3D" id="1.10.3810.10">
    <property type="entry name" value="Biosynthetic peptidoglycan transglycosylase-like"/>
    <property type="match status" value="1"/>
</dbReference>
<evidence type="ECO:0000256" key="1">
    <source>
        <dbReference type="ARBA" id="ARBA00004401"/>
    </source>
</evidence>
<dbReference type="Proteomes" id="UP000824211">
    <property type="component" value="Unassembled WGS sequence"/>
</dbReference>
<evidence type="ECO:0000259" key="7">
    <source>
        <dbReference type="Pfam" id="PF00912"/>
    </source>
</evidence>
<evidence type="ECO:0000256" key="2">
    <source>
        <dbReference type="ARBA" id="ARBA00018638"/>
    </source>
</evidence>
<keyword evidence="5" id="KW-0046">Antibiotic resistance</keyword>
<keyword evidence="6" id="KW-0732">Signal</keyword>
<reference evidence="8" key="1">
    <citation type="journal article" date="2021" name="PeerJ">
        <title>Extensive microbial diversity within the chicken gut microbiome revealed by metagenomics and culture.</title>
        <authorList>
            <person name="Gilroy R."/>
            <person name="Ravi A."/>
            <person name="Getino M."/>
            <person name="Pursley I."/>
            <person name="Horton D.L."/>
            <person name="Alikhan N.F."/>
            <person name="Baker D."/>
            <person name="Gharbi K."/>
            <person name="Hall N."/>
            <person name="Watson M."/>
            <person name="Adriaenssens E.M."/>
            <person name="Foster-Nyarko E."/>
            <person name="Jarju S."/>
            <person name="Secka A."/>
            <person name="Antonio M."/>
            <person name="Oren A."/>
            <person name="Chaudhuri R.R."/>
            <person name="La Ragione R."/>
            <person name="Hildebrand F."/>
            <person name="Pallen M.J."/>
        </authorList>
    </citation>
    <scope>NUCLEOTIDE SEQUENCE</scope>
    <source>
        <strain evidence="8">ChiHjej9B8-13557</strain>
    </source>
</reference>
<dbReference type="GO" id="GO:0008955">
    <property type="term" value="F:peptidoglycan glycosyltransferase activity"/>
    <property type="evidence" value="ECO:0007669"/>
    <property type="project" value="TreeGrafter"/>
</dbReference>
<gene>
    <name evidence="8" type="ORF">H9771_06540</name>
</gene>
<feature type="non-terminal residue" evidence="8">
    <location>
        <position position="222"/>
    </location>
</feature>
<dbReference type="PANTHER" id="PTHR32282">
    <property type="entry name" value="BINDING PROTEIN TRANSPEPTIDASE, PUTATIVE-RELATED"/>
    <property type="match status" value="1"/>
</dbReference>
<feature type="domain" description="Glycosyl transferase family 51" evidence="7">
    <location>
        <begin position="52"/>
        <end position="217"/>
    </location>
</feature>
<dbReference type="InterPro" id="IPR023346">
    <property type="entry name" value="Lysozyme-like_dom_sf"/>
</dbReference>
<evidence type="ECO:0000256" key="5">
    <source>
        <dbReference type="ARBA" id="ARBA00023251"/>
    </source>
</evidence>
<dbReference type="InterPro" id="IPR050396">
    <property type="entry name" value="Glycosyltr_51/Transpeptidase"/>
</dbReference>
<organism evidence="8 9">
    <name type="scientific">Candidatus Faecalibacterium faecipullorum</name>
    <dbReference type="NCBI Taxonomy" id="2838578"/>
    <lineage>
        <taxon>Bacteria</taxon>
        <taxon>Bacillati</taxon>
        <taxon>Bacillota</taxon>
        <taxon>Clostridia</taxon>
        <taxon>Eubacteriales</taxon>
        <taxon>Oscillospiraceae</taxon>
        <taxon>Faecalibacterium</taxon>
    </lineage>
</organism>
<comment type="subcellular location">
    <subcellularLocation>
        <location evidence="1">Cell membrane</location>
        <topology evidence="1">Single-pass type II membrane protein</topology>
    </subcellularLocation>
</comment>
<dbReference type="PANTHER" id="PTHR32282:SF33">
    <property type="entry name" value="PEPTIDOGLYCAN GLYCOSYLTRANSFERASE"/>
    <property type="match status" value="1"/>
</dbReference>
<keyword evidence="4" id="KW-0812">Transmembrane</keyword>
<keyword evidence="3" id="KW-0808">Transferase</keyword>
<reference evidence="8" key="2">
    <citation type="submission" date="2021-04" db="EMBL/GenBank/DDBJ databases">
        <authorList>
            <person name="Gilroy R."/>
        </authorList>
    </citation>
    <scope>NUCLEOTIDE SEQUENCE</scope>
    <source>
        <strain evidence="8">ChiHjej9B8-13557</strain>
    </source>
</reference>
<evidence type="ECO:0000256" key="4">
    <source>
        <dbReference type="ARBA" id="ARBA00022968"/>
    </source>
</evidence>
<accession>A0A9D2S7V2</accession>
<sequence length="222" mass="24404">MRFLFKLLRRLVCLAAAAALAAGSLVAVRGYQMYRGALQTRSLEETIAAVQSAPGYTPIEQLPPLYLDAVVAVEDHRFAQHGGIDPIAIARAALHDIATRSLDQGGSTITQQVAKNLFFTQEKRFARKAAEVFMAFHLERACTKDEILELYVNTIYFGDGYYGIRAACAGYFGKEPAAMTPYEATLMAGIPNAPSVYSLTANPDLAAQRQHYVTRQLVKYGY</sequence>
<proteinExistence type="predicted"/>
<dbReference type="InterPro" id="IPR001264">
    <property type="entry name" value="Glyco_trans_51"/>
</dbReference>
<dbReference type="AlphaFoldDB" id="A0A9D2S7V2"/>
<comment type="caution">
    <text evidence="8">The sequence shown here is derived from an EMBL/GenBank/DDBJ whole genome shotgun (WGS) entry which is preliminary data.</text>
</comment>
<feature type="signal peptide" evidence="6">
    <location>
        <begin position="1"/>
        <end position="21"/>
    </location>
</feature>
<dbReference type="GO" id="GO:0005886">
    <property type="term" value="C:plasma membrane"/>
    <property type="evidence" value="ECO:0007669"/>
    <property type="project" value="UniProtKB-SubCell"/>
</dbReference>